<dbReference type="RefSeq" id="WP_025056828.1">
    <property type="nucleotide sequence ID" value="NZ_JACIFU010000002.1"/>
</dbReference>
<reference evidence="1 2" key="1">
    <citation type="submission" date="2020-08" db="EMBL/GenBank/DDBJ databases">
        <title>Genomic Encyclopedia of Type Strains, Phase IV (KMG-IV): sequencing the most valuable type-strain genomes for metagenomic binning, comparative biology and taxonomic classification.</title>
        <authorList>
            <person name="Goeker M."/>
        </authorList>
    </citation>
    <scope>NUCLEOTIDE SEQUENCE [LARGE SCALE GENOMIC DNA]</scope>
    <source>
        <strain evidence="1 2">DSM 101015</strain>
    </source>
</reference>
<gene>
    <name evidence="1" type="ORF">GGR93_002142</name>
</gene>
<dbReference type="Gene3D" id="3.40.50.1110">
    <property type="entry name" value="SGNH hydrolase"/>
    <property type="match status" value="1"/>
</dbReference>
<comment type="caution">
    <text evidence="1">The sequence shown here is derived from an EMBL/GenBank/DDBJ whole genome shotgun (WGS) entry which is preliminary data.</text>
</comment>
<dbReference type="Proteomes" id="UP000565745">
    <property type="component" value="Unassembled WGS sequence"/>
</dbReference>
<dbReference type="OrthoDB" id="7783360at2"/>
<evidence type="ECO:0000313" key="1">
    <source>
        <dbReference type="EMBL" id="MBB4174369.1"/>
    </source>
</evidence>
<organism evidence="1 2">
    <name type="scientific">Sulfitobacter noctilucicola</name>
    <dbReference type="NCBI Taxonomy" id="1342301"/>
    <lineage>
        <taxon>Bacteria</taxon>
        <taxon>Pseudomonadati</taxon>
        <taxon>Pseudomonadota</taxon>
        <taxon>Alphaproteobacteria</taxon>
        <taxon>Rhodobacterales</taxon>
        <taxon>Roseobacteraceae</taxon>
        <taxon>Sulfitobacter</taxon>
    </lineage>
</organism>
<dbReference type="EMBL" id="JACIFU010000002">
    <property type="protein sequence ID" value="MBB4174369.1"/>
    <property type="molecule type" value="Genomic_DNA"/>
</dbReference>
<dbReference type="InterPro" id="IPR036514">
    <property type="entry name" value="SGNH_hydro_sf"/>
</dbReference>
<keyword evidence="2" id="KW-1185">Reference proteome</keyword>
<name>A0A7W6Q4M6_9RHOB</name>
<dbReference type="GO" id="GO:0016788">
    <property type="term" value="F:hydrolase activity, acting on ester bonds"/>
    <property type="evidence" value="ECO:0007669"/>
    <property type="project" value="UniProtKB-ARBA"/>
</dbReference>
<evidence type="ECO:0000313" key="2">
    <source>
        <dbReference type="Proteomes" id="UP000565745"/>
    </source>
</evidence>
<dbReference type="AlphaFoldDB" id="A0A7W6Q4M6"/>
<sequence>MSGLNALYAVLMVGHSLFGTTGPTMLEQALLAGTGDAQVAAQIINGAPLRYNWEESDAAEGVDARAVLPEGGTTHLILTEAIPLENHTKWSETEVYAQAFANLAISANPSAKVYVQETWHSLKSGTGESVEHDEKAGTPWRERLEQDLPVWETIVAQIAAANRSDKATVALIPAGQAMGRLHDEIAAGRITGLSGIDALFADDIHLNDTGHYFVAMVQYAVVTGLDPLGLPVDFKDRFGKSFDTPDQDLSRELQRVAWEAVQAYGGATVAPVPPAPLARKVTAPAAPTGPPDRPVGELVKVPEGAVEGTNAVAIGLAGIADWGTQNPFLDLMKTARPWLGHKPGQFGGMEYDALLSGGFLDADGWPVKMPRSLSSIGTLILTDMPPEAVSLKGRYRLSFDGTGVIEVGGLAQNVRYGKGEVTFDYTPGPGSVDIRIQRINTTNPPRNIAVVHTDNIRRFERGAKFNPSWTARIGQFRALRFMDWSQTNDSKLSAWGDRPLVGDVTYATGVPLEVMIRLANELEMDAWFNMPHLADDDFVRAYATMVRDQLDPQLTAYVEFSNEVWNWQFEQARWADAMALERWGQKDKWMQFYGMRAAEVARIWTDVFADATDGRLVNVAASQTGWLGLETEILEAPLAVEDGAAAPKTAFDAYAVTGYFGGILGLEDRGPMVNAWLEESEAKAVADAQAQGLKGDAETRYVAQHRYDYASKLAGRELMDGAVSGNPADTLSDLLGRVWPYHAQVARSHNMDLVMYEGGSHVVGIGPQVDDAALTAFFQHFNYSAEMGALYGTLLEGWKAVGGQLFNVFNDVYAPTKWGSWGTLRHLDDSNSRWDAVLAFQ</sequence>
<protein>
    <recommendedName>
        <fullName evidence="3">Cellulose-binding protein</fullName>
    </recommendedName>
</protein>
<proteinExistence type="predicted"/>
<accession>A0A7W6Q4M6</accession>
<evidence type="ECO:0008006" key="3">
    <source>
        <dbReference type="Google" id="ProtNLM"/>
    </source>
</evidence>